<dbReference type="CDD" id="cd06267">
    <property type="entry name" value="PBP1_LacI_sugar_binding-like"/>
    <property type="match status" value="1"/>
</dbReference>
<comment type="caution">
    <text evidence="5">The sequence shown here is derived from an EMBL/GenBank/DDBJ whole genome shotgun (WGS) entry which is preliminary data.</text>
</comment>
<evidence type="ECO:0000259" key="4">
    <source>
        <dbReference type="PROSITE" id="PS50932"/>
    </source>
</evidence>
<evidence type="ECO:0000256" key="3">
    <source>
        <dbReference type="ARBA" id="ARBA00023163"/>
    </source>
</evidence>
<dbReference type="SMART" id="SM00354">
    <property type="entry name" value="HTH_LACI"/>
    <property type="match status" value="1"/>
</dbReference>
<dbReference type="InterPro" id="IPR000843">
    <property type="entry name" value="HTH_LacI"/>
</dbReference>
<evidence type="ECO:0000256" key="2">
    <source>
        <dbReference type="ARBA" id="ARBA00023125"/>
    </source>
</evidence>
<reference evidence="5 6" key="1">
    <citation type="submission" date="2023-09" db="EMBL/GenBank/DDBJ databases">
        <authorList>
            <person name="Rey-Velasco X."/>
        </authorList>
    </citation>
    <scope>NUCLEOTIDE SEQUENCE [LARGE SCALE GENOMIC DNA]</scope>
    <source>
        <strain evidence="5 6">F394</strain>
    </source>
</reference>
<protein>
    <submittedName>
        <fullName evidence="5">LacI family DNA-binding transcriptional regulator</fullName>
    </submittedName>
</protein>
<dbReference type="CDD" id="cd01392">
    <property type="entry name" value="HTH_LacI"/>
    <property type="match status" value="1"/>
</dbReference>
<dbReference type="Gene3D" id="1.10.260.40">
    <property type="entry name" value="lambda repressor-like DNA-binding domains"/>
    <property type="match status" value="1"/>
</dbReference>
<name>A0ABU3BSJ3_9BACT</name>
<dbReference type="EMBL" id="JAVRHT010000024">
    <property type="protein sequence ID" value="MDT0632264.1"/>
    <property type="molecule type" value="Genomic_DNA"/>
</dbReference>
<evidence type="ECO:0000256" key="1">
    <source>
        <dbReference type="ARBA" id="ARBA00023015"/>
    </source>
</evidence>
<dbReference type="Pfam" id="PF00356">
    <property type="entry name" value="LacI"/>
    <property type="match status" value="1"/>
</dbReference>
<evidence type="ECO:0000313" key="5">
    <source>
        <dbReference type="EMBL" id="MDT0632264.1"/>
    </source>
</evidence>
<keyword evidence="2 5" id="KW-0238">DNA-binding</keyword>
<organism evidence="5 6">
    <name type="scientific">Rubrivirga litoralis</name>
    <dbReference type="NCBI Taxonomy" id="3075598"/>
    <lineage>
        <taxon>Bacteria</taxon>
        <taxon>Pseudomonadati</taxon>
        <taxon>Rhodothermota</taxon>
        <taxon>Rhodothermia</taxon>
        <taxon>Rhodothermales</taxon>
        <taxon>Rubricoccaceae</taxon>
        <taxon>Rubrivirga</taxon>
    </lineage>
</organism>
<keyword evidence="6" id="KW-1185">Reference proteome</keyword>
<dbReference type="Pfam" id="PF13377">
    <property type="entry name" value="Peripla_BP_3"/>
    <property type="match status" value="1"/>
</dbReference>
<dbReference type="InterPro" id="IPR028082">
    <property type="entry name" value="Peripla_BP_I"/>
</dbReference>
<sequence length="347" mass="37616">MAVTIYDIADEAHVSIATVSRVFNEHPRVSEDTRRRVFRVAERMGYEPHTGAQSLARKGTNLVSAVVPVMTSFFFMEVLRGAQGGLDGSPYDLLVYPSRTFSGVDAQLGRALQRGRSDGLLLVSVRPTPDRVRRLQATSQAVVLVDDAHEAFDSITVDSRWGGRVAVEHLIERGHERVGLLLPVPGTTPGDERLAGYHDALAAAGREPDPDLVVSADWHHDLQGFTRFAGYRAMQVLLDRFADRPAQRPTAVFVAADIMAFGALRAAHEAGLRVPGDLDVVGFDDVDASAYLGLTTLHQPMVEMGQLATEKLRRRLDDPGAPPSHTVFAPRLVVRETTGGAATAPSA</sequence>
<dbReference type="InterPro" id="IPR010982">
    <property type="entry name" value="Lambda_DNA-bd_dom_sf"/>
</dbReference>
<dbReference type="GO" id="GO:0003677">
    <property type="term" value="F:DNA binding"/>
    <property type="evidence" value="ECO:0007669"/>
    <property type="project" value="UniProtKB-KW"/>
</dbReference>
<accession>A0ABU3BSJ3</accession>
<dbReference type="InterPro" id="IPR046335">
    <property type="entry name" value="LacI/GalR-like_sensor"/>
</dbReference>
<keyword evidence="1" id="KW-0805">Transcription regulation</keyword>
<dbReference type="PROSITE" id="PS50932">
    <property type="entry name" value="HTH_LACI_2"/>
    <property type="match status" value="1"/>
</dbReference>
<gene>
    <name evidence="5" type="ORF">RM540_10950</name>
</gene>
<dbReference type="PANTHER" id="PTHR30146">
    <property type="entry name" value="LACI-RELATED TRANSCRIPTIONAL REPRESSOR"/>
    <property type="match status" value="1"/>
</dbReference>
<dbReference type="PANTHER" id="PTHR30146:SF120">
    <property type="entry name" value="ALANINE RACEMASE"/>
    <property type="match status" value="1"/>
</dbReference>
<dbReference type="RefSeq" id="WP_311664001.1">
    <property type="nucleotide sequence ID" value="NZ_JAVRHT010000024.1"/>
</dbReference>
<proteinExistence type="predicted"/>
<feature type="domain" description="HTH lacI-type" evidence="4">
    <location>
        <begin position="3"/>
        <end position="57"/>
    </location>
</feature>
<dbReference type="Proteomes" id="UP001267426">
    <property type="component" value="Unassembled WGS sequence"/>
</dbReference>
<dbReference type="SUPFAM" id="SSF47413">
    <property type="entry name" value="lambda repressor-like DNA-binding domains"/>
    <property type="match status" value="1"/>
</dbReference>
<dbReference type="SUPFAM" id="SSF53822">
    <property type="entry name" value="Periplasmic binding protein-like I"/>
    <property type="match status" value="1"/>
</dbReference>
<dbReference type="Gene3D" id="3.40.50.2300">
    <property type="match status" value="2"/>
</dbReference>
<keyword evidence="3" id="KW-0804">Transcription</keyword>
<evidence type="ECO:0000313" key="6">
    <source>
        <dbReference type="Proteomes" id="UP001267426"/>
    </source>
</evidence>